<reference evidence="2 3" key="1">
    <citation type="submission" date="2023-08" db="EMBL/GenBank/DDBJ databases">
        <title>A Necator americanus chromosomal reference genome.</title>
        <authorList>
            <person name="Ilik V."/>
            <person name="Petrzelkova K.J."/>
            <person name="Pardy F."/>
            <person name="Fuh T."/>
            <person name="Niatou-Singa F.S."/>
            <person name="Gouil Q."/>
            <person name="Baker L."/>
            <person name="Ritchie M.E."/>
            <person name="Jex A.R."/>
            <person name="Gazzola D."/>
            <person name="Li H."/>
            <person name="Toshio Fujiwara R."/>
            <person name="Zhan B."/>
            <person name="Aroian R.V."/>
            <person name="Pafco B."/>
            <person name="Schwarz E.M."/>
        </authorList>
    </citation>
    <scope>NUCLEOTIDE SEQUENCE [LARGE SCALE GENOMIC DNA]</scope>
    <source>
        <strain evidence="2 3">Aroian</strain>
        <tissue evidence="2">Whole animal</tissue>
    </source>
</reference>
<dbReference type="PANTHER" id="PTHR37962">
    <property type="entry name" value="MALE STERILE (3) 76CA"/>
    <property type="match status" value="1"/>
</dbReference>
<organism evidence="2 3">
    <name type="scientific">Necator americanus</name>
    <name type="common">Human hookworm</name>
    <dbReference type="NCBI Taxonomy" id="51031"/>
    <lineage>
        <taxon>Eukaryota</taxon>
        <taxon>Metazoa</taxon>
        <taxon>Ecdysozoa</taxon>
        <taxon>Nematoda</taxon>
        <taxon>Chromadorea</taxon>
        <taxon>Rhabditida</taxon>
        <taxon>Rhabditina</taxon>
        <taxon>Rhabditomorpha</taxon>
        <taxon>Strongyloidea</taxon>
        <taxon>Ancylostomatidae</taxon>
        <taxon>Bunostominae</taxon>
        <taxon>Necator</taxon>
    </lineage>
</organism>
<evidence type="ECO:0000313" key="2">
    <source>
        <dbReference type="EMBL" id="KAK6752753.1"/>
    </source>
</evidence>
<feature type="region of interest" description="Disordered" evidence="1">
    <location>
        <begin position="321"/>
        <end position="351"/>
    </location>
</feature>
<evidence type="ECO:0000256" key="1">
    <source>
        <dbReference type="SAM" id="MobiDB-lite"/>
    </source>
</evidence>
<protein>
    <submittedName>
        <fullName evidence="2">Uncharacterized protein</fullName>
    </submittedName>
</protein>
<accession>A0ABR1DRF2</accession>
<evidence type="ECO:0000313" key="3">
    <source>
        <dbReference type="Proteomes" id="UP001303046"/>
    </source>
</evidence>
<keyword evidence="3" id="KW-1185">Reference proteome</keyword>
<dbReference type="PANTHER" id="PTHR37962:SF1">
    <property type="entry name" value="ACT DOMAIN-CONTAINING PROTEIN-RELATED"/>
    <property type="match status" value="1"/>
</dbReference>
<proteinExistence type="predicted"/>
<dbReference type="EMBL" id="JAVFWL010000004">
    <property type="protein sequence ID" value="KAK6752753.1"/>
    <property type="molecule type" value="Genomic_DNA"/>
</dbReference>
<dbReference type="Proteomes" id="UP001303046">
    <property type="component" value="Unassembled WGS sequence"/>
</dbReference>
<feature type="region of interest" description="Disordered" evidence="1">
    <location>
        <begin position="1"/>
        <end position="34"/>
    </location>
</feature>
<name>A0ABR1DRF2_NECAM</name>
<sequence>MCLRRTGRMKRVEPHGSVLLSSESDSDSSKFTNPSTNKHWSVAQVYDNWIYVWTLPQHISQSRFGGRRKPSSACTIIALAMARVYHRSGMRLPSMPLSREGNSNNEVIIPVSLLALLTNSIVDGNAVHAREMAKRQNSRVSFVPALDTFTIPQGIEALGGVIHEIDYRSVRGITWKLLPQHIQHAIDSEFIAHLPSLFFVLIIVERAVLIIHERENGTIAILDSHSHMQGKRGKGAVIAISHIANLRRFTSFVCQNLFPEVYKMQPEQMLFEISCIQYCGPEKSNESEGQAIKAHVFPRPIRLCSGEDRLPIPSSCMDSERIAGSGRDCTAPQEVDGTNSSDLQNTSFIET</sequence>
<feature type="compositionally biased region" description="Polar residues" evidence="1">
    <location>
        <begin position="336"/>
        <end position="351"/>
    </location>
</feature>
<comment type="caution">
    <text evidence="2">The sequence shown here is derived from an EMBL/GenBank/DDBJ whole genome shotgun (WGS) entry which is preliminary data.</text>
</comment>
<gene>
    <name evidence="2" type="primary">Necator_chrIV.g17186</name>
    <name evidence="2" type="ORF">RB195_003888</name>
</gene>